<keyword evidence="2" id="KW-0812">Transmembrane</keyword>
<accession>A0A9P7W165</accession>
<evidence type="ECO:0000313" key="4">
    <source>
        <dbReference type="Proteomes" id="UP000812287"/>
    </source>
</evidence>
<keyword evidence="2" id="KW-1133">Transmembrane helix</keyword>
<keyword evidence="4" id="KW-1185">Reference proteome</keyword>
<dbReference type="GeneID" id="66107692"/>
<evidence type="ECO:0000256" key="2">
    <source>
        <dbReference type="SAM" id="Phobius"/>
    </source>
</evidence>
<comment type="caution">
    <text evidence="3">The sequence shown here is derived from an EMBL/GenBank/DDBJ whole genome shotgun (WGS) entry which is preliminary data.</text>
</comment>
<dbReference type="Proteomes" id="UP000812287">
    <property type="component" value="Unassembled WGS sequence"/>
</dbReference>
<dbReference type="EMBL" id="MU250526">
    <property type="protein sequence ID" value="KAG7450669.1"/>
    <property type="molecule type" value="Genomic_DNA"/>
</dbReference>
<gene>
    <name evidence="3" type="ORF">BT62DRAFT_927940</name>
</gene>
<feature type="region of interest" description="Disordered" evidence="1">
    <location>
        <begin position="141"/>
        <end position="186"/>
    </location>
</feature>
<feature type="compositionally biased region" description="Basic residues" evidence="1">
    <location>
        <begin position="170"/>
        <end position="185"/>
    </location>
</feature>
<feature type="transmembrane region" description="Helical" evidence="2">
    <location>
        <begin position="103"/>
        <end position="126"/>
    </location>
</feature>
<dbReference type="RefSeq" id="XP_043044169.1">
    <property type="nucleotide sequence ID" value="XM_043185395.1"/>
</dbReference>
<protein>
    <submittedName>
        <fullName evidence="3">Uncharacterized protein</fullName>
    </submittedName>
</protein>
<dbReference type="AlphaFoldDB" id="A0A9P7W165"/>
<evidence type="ECO:0000313" key="3">
    <source>
        <dbReference type="EMBL" id="KAG7450669.1"/>
    </source>
</evidence>
<name>A0A9P7W165_9AGAR</name>
<organism evidence="3 4">
    <name type="scientific">Guyanagaster necrorhizus</name>
    <dbReference type="NCBI Taxonomy" id="856835"/>
    <lineage>
        <taxon>Eukaryota</taxon>
        <taxon>Fungi</taxon>
        <taxon>Dikarya</taxon>
        <taxon>Basidiomycota</taxon>
        <taxon>Agaricomycotina</taxon>
        <taxon>Agaricomycetes</taxon>
        <taxon>Agaricomycetidae</taxon>
        <taxon>Agaricales</taxon>
        <taxon>Marasmiineae</taxon>
        <taxon>Physalacriaceae</taxon>
        <taxon>Guyanagaster</taxon>
    </lineage>
</organism>
<dbReference type="OrthoDB" id="3990054at2759"/>
<keyword evidence="2" id="KW-0472">Membrane</keyword>
<sequence>MASLRLSSDSNQTLAVVRRPAIVLPPHAFFFSGKPSSFNIDIQLLHSYTFGTNYANAHVQLGRQDGWKTLGSGQGRELAVSDASLRGVLVHRGMRGLVTRFPFISAVISSMIFLVTLLAMISLCILPTMLSGLRQDYIDDVGSESFDDDNPPRTPAPAVPSSDDDEKPPRSRRTSGKSRPRRISSRRSVCIGVAVPR</sequence>
<reference evidence="3" key="1">
    <citation type="submission" date="2020-11" db="EMBL/GenBank/DDBJ databases">
        <title>Adaptations for nitrogen fixation in a non-lichenized fungal sporocarp promotes dispersal by wood-feeding termites.</title>
        <authorList>
            <consortium name="DOE Joint Genome Institute"/>
            <person name="Koch R.A."/>
            <person name="Yoon G."/>
            <person name="Arayal U."/>
            <person name="Lail K."/>
            <person name="Amirebrahimi M."/>
            <person name="Labutti K."/>
            <person name="Lipzen A."/>
            <person name="Riley R."/>
            <person name="Barry K."/>
            <person name="Henrissat B."/>
            <person name="Grigoriev I.V."/>
            <person name="Herr J.R."/>
            <person name="Aime M.C."/>
        </authorList>
    </citation>
    <scope>NUCLEOTIDE SEQUENCE</scope>
    <source>
        <strain evidence="3">MCA 3950</strain>
    </source>
</reference>
<proteinExistence type="predicted"/>
<evidence type="ECO:0000256" key="1">
    <source>
        <dbReference type="SAM" id="MobiDB-lite"/>
    </source>
</evidence>